<evidence type="ECO:0000313" key="9">
    <source>
        <dbReference type="Proteomes" id="UP000199302"/>
    </source>
</evidence>
<dbReference type="EMBL" id="FOYI01000009">
    <property type="protein sequence ID" value="SFR14864.1"/>
    <property type="molecule type" value="Genomic_DNA"/>
</dbReference>
<dbReference type="GO" id="GO:0009279">
    <property type="term" value="C:cell outer membrane"/>
    <property type="evidence" value="ECO:0007669"/>
    <property type="project" value="UniProtKB-SubCell"/>
</dbReference>
<dbReference type="PROSITE" id="PS51123">
    <property type="entry name" value="OMPA_2"/>
    <property type="match status" value="1"/>
</dbReference>
<feature type="compositionally biased region" description="Polar residues" evidence="5">
    <location>
        <begin position="602"/>
        <end position="616"/>
    </location>
</feature>
<evidence type="ECO:0000256" key="2">
    <source>
        <dbReference type="ARBA" id="ARBA00023136"/>
    </source>
</evidence>
<dbReference type="CDD" id="cd07185">
    <property type="entry name" value="OmpA_C-like"/>
    <property type="match status" value="1"/>
</dbReference>
<dbReference type="Gene3D" id="3.30.1330.60">
    <property type="entry name" value="OmpA-like domain"/>
    <property type="match status" value="1"/>
</dbReference>
<proteinExistence type="predicted"/>
<organism evidence="8 9">
    <name type="scientific">Poseidonocella sedimentorum</name>
    <dbReference type="NCBI Taxonomy" id="871652"/>
    <lineage>
        <taxon>Bacteria</taxon>
        <taxon>Pseudomonadati</taxon>
        <taxon>Pseudomonadota</taxon>
        <taxon>Alphaproteobacteria</taxon>
        <taxon>Rhodobacterales</taxon>
        <taxon>Roseobacteraceae</taxon>
        <taxon>Poseidonocella</taxon>
    </lineage>
</organism>
<keyword evidence="6" id="KW-0732">Signal</keyword>
<evidence type="ECO:0000256" key="6">
    <source>
        <dbReference type="SAM" id="SignalP"/>
    </source>
</evidence>
<comment type="subcellular location">
    <subcellularLocation>
        <location evidence="1">Cell outer membrane</location>
    </subcellularLocation>
</comment>
<dbReference type="STRING" id="871652.SAMN04515673_10945"/>
<evidence type="ECO:0000256" key="5">
    <source>
        <dbReference type="SAM" id="MobiDB-lite"/>
    </source>
</evidence>
<feature type="region of interest" description="Disordered" evidence="5">
    <location>
        <begin position="598"/>
        <end position="644"/>
    </location>
</feature>
<evidence type="ECO:0000313" key="8">
    <source>
        <dbReference type="EMBL" id="SFR14864.1"/>
    </source>
</evidence>
<dbReference type="OrthoDB" id="5525824at2"/>
<dbReference type="InterPro" id="IPR006664">
    <property type="entry name" value="OMP_bac"/>
</dbReference>
<dbReference type="PRINTS" id="PR01021">
    <property type="entry name" value="OMPADOMAIN"/>
</dbReference>
<evidence type="ECO:0000256" key="4">
    <source>
        <dbReference type="PROSITE-ProRule" id="PRU00473"/>
    </source>
</evidence>
<feature type="domain" description="OmpA-like" evidence="7">
    <location>
        <begin position="483"/>
        <end position="600"/>
    </location>
</feature>
<dbReference type="InterPro" id="IPR007055">
    <property type="entry name" value="BON_dom"/>
</dbReference>
<gene>
    <name evidence="8" type="ORF">SAMN04515673_10945</name>
</gene>
<evidence type="ECO:0000256" key="3">
    <source>
        <dbReference type="ARBA" id="ARBA00023237"/>
    </source>
</evidence>
<dbReference type="Pfam" id="PF04972">
    <property type="entry name" value="BON"/>
    <property type="match status" value="1"/>
</dbReference>
<keyword evidence="3" id="KW-0998">Cell outer membrane</keyword>
<evidence type="ECO:0000256" key="1">
    <source>
        <dbReference type="ARBA" id="ARBA00004442"/>
    </source>
</evidence>
<reference evidence="8 9" key="1">
    <citation type="submission" date="2016-10" db="EMBL/GenBank/DDBJ databases">
        <authorList>
            <person name="de Groot N.N."/>
        </authorList>
    </citation>
    <scope>NUCLEOTIDE SEQUENCE [LARGE SCALE GENOMIC DNA]</scope>
    <source>
        <strain evidence="9">KMM 9023,NRIC 0796,JCM 17311,KCTC 23692</strain>
    </source>
</reference>
<sequence>MRLPASLIPAAAFLCAAAICVVGAVFAATLIETVSRDDVRAALDDAGFDWAEVEADGLNIILRGTAEDEMARVAAQSAAGHVVDAWRVDNQMTVRPATSLAPPAFSVEMLRNDAGVSLNGLVPVGTDREALAEALEAAGPVRDFLDVADYPVPESWEPALRFAVGALAMLPRTQISASAESVEIKAIADSAEQKLRWELDLARRVPPGIAHTLDISAPRPVITPFTLRFRIDETGAKFDACSAHTEEGRARILGAARAAGLEADVPCRLGLGTPSPRWPDAVVRAIGALAELGRGSVTFSDADVELVAAEGTPPALFDRVVGELETGLPEVFSLRSTLEATPETTEEGPPEFTATRSPEGAVQLRGRLPDETSRQLADSIAKARFGVERVYTAARIDTALPQGWALRVLTGIEAFAELDSGMLRITPDSLTISGETGNPEASDEIASLLAQKLGDAAGYEIDVTYREELDPNSALPSPEQCIAEIAAISAVSKITFEPGSATIDSSARETLDDIAEVLLACGDLRIEIGGHTDSQGRESMNQQLSQQRAQSVLNELLARRVSISGFTAVGYGEAQPVADNGTAEGREENRRIEFKLIELEAENSSEPALESDGQSGETEATPPEEDNPEAAPDTAQEAQGDEQD</sequence>
<evidence type="ECO:0000259" key="7">
    <source>
        <dbReference type="PROSITE" id="PS51123"/>
    </source>
</evidence>
<dbReference type="PANTHER" id="PTHR30329:SF21">
    <property type="entry name" value="LIPOPROTEIN YIAD-RELATED"/>
    <property type="match status" value="1"/>
</dbReference>
<protein>
    <submittedName>
        <fullName evidence="8">OmpA-OmpF porin, OOP family</fullName>
    </submittedName>
</protein>
<keyword evidence="9" id="KW-1185">Reference proteome</keyword>
<dbReference type="InterPro" id="IPR036737">
    <property type="entry name" value="OmpA-like_sf"/>
</dbReference>
<dbReference type="PANTHER" id="PTHR30329">
    <property type="entry name" value="STATOR ELEMENT OF FLAGELLAR MOTOR COMPLEX"/>
    <property type="match status" value="1"/>
</dbReference>
<dbReference type="SUPFAM" id="SSF103088">
    <property type="entry name" value="OmpA-like"/>
    <property type="match status" value="1"/>
</dbReference>
<accession>A0A1I6EAY9</accession>
<dbReference type="InterPro" id="IPR050330">
    <property type="entry name" value="Bact_OuterMem_StrucFunc"/>
</dbReference>
<feature type="chain" id="PRO_5011584489" evidence="6">
    <location>
        <begin position="28"/>
        <end position="644"/>
    </location>
</feature>
<dbReference type="InterPro" id="IPR006665">
    <property type="entry name" value="OmpA-like"/>
</dbReference>
<dbReference type="Gene3D" id="3.40.1520.20">
    <property type="match status" value="2"/>
</dbReference>
<feature type="signal peptide" evidence="6">
    <location>
        <begin position="1"/>
        <end position="27"/>
    </location>
</feature>
<dbReference type="RefSeq" id="WP_092081490.1">
    <property type="nucleotide sequence ID" value="NZ_FOYI01000009.1"/>
</dbReference>
<dbReference type="Proteomes" id="UP000199302">
    <property type="component" value="Unassembled WGS sequence"/>
</dbReference>
<name>A0A1I6EAY9_9RHOB</name>
<dbReference type="AlphaFoldDB" id="A0A1I6EAY9"/>
<keyword evidence="2 4" id="KW-0472">Membrane</keyword>
<feature type="region of interest" description="Disordered" evidence="5">
    <location>
        <begin position="338"/>
        <end position="361"/>
    </location>
</feature>
<dbReference type="Pfam" id="PF00691">
    <property type="entry name" value="OmpA"/>
    <property type="match status" value="1"/>
</dbReference>